<feature type="compositionally biased region" description="Polar residues" evidence="1">
    <location>
        <begin position="7"/>
        <end position="17"/>
    </location>
</feature>
<keyword evidence="4" id="KW-1185">Reference proteome</keyword>
<protein>
    <submittedName>
        <fullName evidence="3">Uncharacterized protein</fullName>
    </submittedName>
</protein>
<keyword evidence="2" id="KW-0812">Transmembrane</keyword>
<dbReference type="EMBL" id="AOIN01000097">
    <property type="protein sequence ID" value="ELY94034.1"/>
    <property type="molecule type" value="Genomic_DNA"/>
</dbReference>
<keyword evidence="2" id="KW-1133">Transmembrane helix</keyword>
<dbReference type="AlphaFoldDB" id="M0A675"/>
<evidence type="ECO:0000313" key="4">
    <source>
        <dbReference type="Proteomes" id="UP000011693"/>
    </source>
</evidence>
<accession>M0A675</accession>
<comment type="caution">
    <text evidence="3">The sequence shown here is derived from an EMBL/GenBank/DDBJ whole genome shotgun (WGS) entry which is preliminary data.</text>
</comment>
<feature type="transmembrane region" description="Helical" evidence="2">
    <location>
        <begin position="648"/>
        <end position="664"/>
    </location>
</feature>
<dbReference type="PATRIC" id="fig|1227492.4.peg.3769"/>
<keyword evidence="2" id="KW-0472">Membrane</keyword>
<dbReference type="RefSeq" id="WP_006169321.1">
    <property type="nucleotide sequence ID" value="NZ_AOIN01000097.1"/>
</dbReference>
<dbReference type="Proteomes" id="UP000011693">
    <property type="component" value="Unassembled WGS sequence"/>
</dbReference>
<evidence type="ECO:0000256" key="1">
    <source>
        <dbReference type="SAM" id="MobiDB-lite"/>
    </source>
</evidence>
<proteinExistence type="predicted"/>
<organism evidence="3 4">
    <name type="scientific">Natrialba chahannaoensis JCM 10990</name>
    <dbReference type="NCBI Taxonomy" id="1227492"/>
    <lineage>
        <taxon>Archaea</taxon>
        <taxon>Methanobacteriati</taxon>
        <taxon>Methanobacteriota</taxon>
        <taxon>Stenosarchaea group</taxon>
        <taxon>Halobacteria</taxon>
        <taxon>Halobacteriales</taxon>
        <taxon>Natrialbaceae</taxon>
        <taxon>Natrialba</taxon>
    </lineage>
</organism>
<dbReference type="InterPro" id="IPR012337">
    <property type="entry name" value="RNaseH-like_sf"/>
</dbReference>
<feature type="region of interest" description="Disordered" evidence="1">
    <location>
        <begin position="1"/>
        <end position="25"/>
    </location>
</feature>
<evidence type="ECO:0000313" key="3">
    <source>
        <dbReference type="EMBL" id="ELY94034.1"/>
    </source>
</evidence>
<evidence type="ECO:0000256" key="2">
    <source>
        <dbReference type="SAM" id="Phobius"/>
    </source>
</evidence>
<reference evidence="3 4" key="1">
    <citation type="journal article" date="2014" name="PLoS Genet.">
        <title>Phylogenetically driven sequencing of extremely halophilic archaea reveals strategies for static and dynamic osmo-response.</title>
        <authorList>
            <person name="Becker E.A."/>
            <person name="Seitzer P.M."/>
            <person name="Tritt A."/>
            <person name="Larsen D."/>
            <person name="Krusor M."/>
            <person name="Yao A.I."/>
            <person name="Wu D."/>
            <person name="Madern D."/>
            <person name="Eisen J.A."/>
            <person name="Darling A.E."/>
            <person name="Facciotti M.T."/>
        </authorList>
    </citation>
    <scope>NUCLEOTIDE SEQUENCE [LARGE SCALE GENOMIC DNA]</scope>
    <source>
        <strain evidence="3 4">JCM 10990</strain>
    </source>
</reference>
<sequence length="699" mass="80291">MTKRFPEQNTSLSTESVSGDADSWEERNRNLLGSIDLDNISREPGENPYDSFYSADPVDPKNSTHQAALNTAHEIIDDLNDEIDVANAVTNANIPLEKFNDPYWDDHPEIYEFEVMLRSFIYAELRGIRYHQDLADFLERNPTIAFTLGFEPDFGDENEYPALQVYHTPETPHQTTITRCANRRFLARAEKFITDVADEVEAYCRRHTHLVEMHELWSENDDVNPGESEEKLDPDGLTKEQIRRLVNELMRHVCPNISFQRGKSKEIRKNLFLEVIAHCGLTNSSVYGGGDVFDIYACPEDGELPHGKTFFDHMKGLRLEEMLEMFDAAIESMVGGAQDIGLYDRPVDIAIDVTTVEYTGIGKTFSFETIADPDSDEWGKRERSEAKEAIEEWELEPIVGEDPADIKHANFDDPDKRAAAKRVRDCVQWVNGTKKQDEDIEYGFQFAAAAFAEHTCPMIYGVEPIDGRSGEELAGHVSQFVERAQDLVVVDTVYMDSAYGRCSEVHNQFHYGHGFRTADRFDVEYVVKMEERKRVKREVLEERYKIDHRFEEGDTPLSIKRNYGFGDHHSGSGNAHTTLVAIGKWDKDDIEDKETDRVVFATNHQGDDPADLRRFINGYRDRWIIENGFKETKKFLAETRSSDHRPRLFYFLFAILLFNTWMLVDRLAKKRLGMEFAGEPLISFEVFVAAVANFMRPID</sequence>
<name>M0A675_9EURY</name>
<gene>
    <name evidence="3" type="ORF">C482_18969</name>
</gene>
<dbReference type="SUPFAM" id="SSF53098">
    <property type="entry name" value="Ribonuclease H-like"/>
    <property type="match status" value="1"/>
</dbReference>